<gene>
    <name evidence="7" type="ORF">ACFO0A_05635</name>
</gene>
<dbReference type="InterPro" id="IPR020617">
    <property type="entry name" value="Thiolase_C"/>
</dbReference>
<dbReference type="Pfam" id="PF00108">
    <property type="entry name" value="Thiolase_N"/>
    <property type="match status" value="1"/>
</dbReference>
<dbReference type="PANTHER" id="PTHR43365">
    <property type="entry name" value="BLR7806 PROTEIN"/>
    <property type="match status" value="1"/>
</dbReference>
<dbReference type="InterPro" id="IPR002155">
    <property type="entry name" value="Thiolase"/>
</dbReference>
<dbReference type="EMBL" id="JBHSDR010000003">
    <property type="protein sequence ID" value="MFC4294539.1"/>
    <property type="molecule type" value="Genomic_DNA"/>
</dbReference>
<comment type="similarity">
    <text evidence="1 4">Belongs to the thiolase-like superfamily. Thiolase family.</text>
</comment>
<dbReference type="InterPro" id="IPR020613">
    <property type="entry name" value="Thiolase_CS"/>
</dbReference>
<evidence type="ECO:0000256" key="4">
    <source>
        <dbReference type="RuleBase" id="RU003557"/>
    </source>
</evidence>
<dbReference type="Proteomes" id="UP001595828">
    <property type="component" value="Unassembled WGS sequence"/>
</dbReference>
<dbReference type="PIRSF" id="PIRSF000429">
    <property type="entry name" value="Ac-CoA_Ac_transf"/>
    <property type="match status" value="1"/>
</dbReference>
<evidence type="ECO:0000313" key="8">
    <source>
        <dbReference type="Proteomes" id="UP001595828"/>
    </source>
</evidence>
<accession>A0ABV8RPA9</accession>
<dbReference type="PANTHER" id="PTHR43365:SF1">
    <property type="entry name" value="ACETYL-COA C-ACYLTRANSFERASE"/>
    <property type="match status" value="1"/>
</dbReference>
<protein>
    <submittedName>
        <fullName evidence="7">Acetyl-CoA C-acetyltransferase</fullName>
    </submittedName>
</protein>
<keyword evidence="8" id="KW-1185">Reference proteome</keyword>
<dbReference type="Pfam" id="PF02803">
    <property type="entry name" value="Thiolase_C"/>
    <property type="match status" value="1"/>
</dbReference>
<dbReference type="RefSeq" id="WP_379537988.1">
    <property type="nucleotide sequence ID" value="NZ_JBHSDR010000003.1"/>
</dbReference>
<dbReference type="CDD" id="cd00751">
    <property type="entry name" value="thiolase"/>
    <property type="match status" value="1"/>
</dbReference>
<feature type="domain" description="Thiolase N-terminal" evidence="5">
    <location>
        <begin position="5"/>
        <end position="259"/>
    </location>
</feature>
<proteinExistence type="inferred from homology"/>
<dbReference type="InterPro" id="IPR020616">
    <property type="entry name" value="Thiolase_N"/>
</dbReference>
<evidence type="ECO:0000259" key="6">
    <source>
        <dbReference type="Pfam" id="PF02803"/>
    </source>
</evidence>
<dbReference type="PROSITE" id="PS00737">
    <property type="entry name" value="THIOLASE_2"/>
    <property type="match status" value="1"/>
</dbReference>
<organism evidence="7 8">
    <name type="scientific">Novosphingobium tardum</name>
    <dbReference type="NCBI Taxonomy" id="1538021"/>
    <lineage>
        <taxon>Bacteria</taxon>
        <taxon>Pseudomonadati</taxon>
        <taxon>Pseudomonadota</taxon>
        <taxon>Alphaproteobacteria</taxon>
        <taxon>Sphingomonadales</taxon>
        <taxon>Sphingomonadaceae</taxon>
        <taxon>Novosphingobium</taxon>
    </lineage>
</organism>
<dbReference type="InterPro" id="IPR016039">
    <property type="entry name" value="Thiolase-like"/>
</dbReference>
<dbReference type="Gene3D" id="3.40.47.10">
    <property type="match status" value="2"/>
</dbReference>
<feature type="domain" description="Thiolase C-terminal" evidence="6">
    <location>
        <begin position="267"/>
        <end position="388"/>
    </location>
</feature>
<name>A0ABV8RPA9_9SPHN</name>
<sequence>MASAYIVDAVRTAGGRRGGRLAGTHPVDLAAASLDALVERTGVDPNAVEDVIMGCVTQAGEQSMQVGRNAVLASRHLPQSTPAVTIDRQCGSSQQAIQFAAQAVMSGTQDVVIASGIESMSRVPMGSSAMFHMKEGLGNYKSPGLEAKYPGIMWSQFAGAEMIVKKHGLTKDDLDRFAFESHQKAIAATQGGAFRDEIVPITIETPEGQAQHTVDEGIRFDASLEGIAGVKLLTPDGMLTAASSSQICDGSSAALVVSEAALKTYGLTPLARIHTLTVTAGDPVIMLEEPLFATDRALQKAGLAIDDIDLYEVNEAFASVPLAWLKHTGADPARLNVNGGAIALGHPLGASGTKLMSTLLHALKARGKKYGLQTMCEGGGVANVTIVEMV</sequence>
<evidence type="ECO:0000313" key="7">
    <source>
        <dbReference type="EMBL" id="MFC4294539.1"/>
    </source>
</evidence>
<comment type="caution">
    <text evidence="7">The sequence shown here is derived from an EMBL/GenBank/DDBJ whole genome shotgun (WGS) entry which is preliminary data.</text>
</comment>
<dbReference type="SUPFAM" id="SSF53901">
    <property type="entry name" value="Thiolase-like"/>
    <property type="match status" value="2"/>
</dbReference>
<keyword evidence="3 4" id="KW-0012">Acyltransferase</keyword>
<keyword evidence="2 4" id="KW-0808">Transferase</keyword>
<reference evidence="8" key="1">
    <citation type="journal article" date="2019" name="Int. J. Syst. Evol. Microbiol.">
        <title>The Global Catalogue of Microorganisms (GCM) 10K type strain sequencing project: providing services to taxonomists for standard genome sequencing and annotation.</title>
        <authorList>
            <consortium name="The Broad Institute Genomics Platform"/>
            <consortium name="The Broad Institute Genome Sequencing Center for Infectious Disease"/>
            <person name="Wu L."/>
            <person name="Ma J."/>
        </authorList>
    </citation>
    <scope>NUCLEOTIDE SEQUENCE [LARGE SCALE GENOMIC DNA]</scope>
    <source>
        <strain evidence="8">CGMCC 1.12989</strain>
    </source>
</reference>
<dbReference type="NCBIfam" id="NF005077">
    <property type="entry name" value="PRK06504.1"/>
    <property type="match status" value="1"/>
</dbReference>
<dbReference type="NCBIfam" id="TIGR01930">
    <property type="entry name" value="AcCoA-C-Actrans"/>
    <property type="match status" value="1"/>
</dbReference>
<evidence type="ECO:0000259" key="5">
    <source>
        <dbReference type="Pfam" id="PF00108"/>
    </source>
</evidence>
<evidence type="ECO:0000256" key="3">
    <source>
        <dbReference type="ARBA" id="ARBA00023315"/>
    </source>
</evidence>
<evidence type="ECO:0000256" key="1">
    <source>
        <dbReference type="ARBA" id="ARBA00010982"/>
    </source>
</evidence>
<evidence type="ECO:0000256" key="2">
    <source>
        <dbReference type="ARBA" id="ARBA00022679"/>
    </source>
</evidence>